<dbReference type="InterPro" id="IPR015797">
    <property type="entry name" value="NUDIX_hydrolase-like_dom_sf"/>
</dbReference>
<dbReference type="Proteomes" id="UP000033869">
    <property type="component" value="Unassembled WGS sequence"/>
</dbReference>
<organism evidence="4 5">
    <name type="scientific">candidate division CPR2 bacterium GW2011_GWC1_41_48</name>
    <dbReference type="NCBI Taxonomy" id="1618344"/>
    <lineage>
        <taxon>Bacteria</taxon>
        <taxon>Bacteria division CPR2</taxon>
    </lineage>
</organism>
<dbReference type="Gene3D" id="3.90.79.10">
    <property type="entry name" value="Nucleoside Triphosphate Pyrophosphohydrolase"/>
    <property type="match status" value="1"/>
</dbReference>
<evidence type="ECO:0000313" key="5">
    <source>
        <dbReference type="Proteomes" id="UP000033869"/>
    </source>
</evidence>
<accession>A0A0G0YHN4</accession>
<evidence type="ECO:0000256" key="1">
    <source>
        <dbReference type="ARBA" id="ARBA00001946"/>
    </source>
</evidence>
<dbReference type="PROSITE" id="PS51462">
    <property type="entry name" value="NUDIX"/>
    <property type="match status" value="1"/>
</dbReference>
<dbReference type="PROSITE" id="PS00893">
    <property type="entry name" value="NUDIX_BOX"/>
    <property type="match status" value="1"/>
</dbReference>
<proteinExistence type="predicted"/>
<dbReference type="GO" id="GO:0016787">
    <property type="term" value="F:hydrolase activity"/>
    <property type="evidence" value="ECO:0007669"/>
    <property type="project" value="UniProtKB-KW"/>
</dbReference>
<protein>
    <submittedName>
        <fullName evidence="4">NUDIX domain protein</fullName>
    </submittedName>
</protein>
<dbReference type="InterPro" id="IPR000086">
    <property type="entry name" value="NUDIX_hydrolase_dom"/>
</dbReference>
<comment type="caution">
    <text evidence="4">The sequence shown here is derived from an EMBL/GenBank/DDBJ whole genome shotgun (WGS) entry which is preliminary data.</text>
</comment>
<dbReference type="InterPro" id="IPR020084">
    <property type="entry name" value="NUDIX_hydrolase_CS"/>
</dbReference>
<evidence type="ECO:0000259" key="3">
    <source>
        <dbReference type="PROSITE" id="PS51462"/>
    </source>
</evidence>
<evidence type="ECO:0000313" key="4">
    <source>
        <dbReference type="EMBL" id="KKS09076.1"/>
    </source>
</evidence>
<dbReference type="SUPFAM" id="SSF55811">
    <property type="entry name" value="Nudix"/>
    <property type="match status" value="1"/>
</dbReference>
<dbReference type="AlphaFoldDB" id="A0A0G0YHN4"/>
<dbReference type="PANTHER" id="PTHR43046">
    <property type="entry name" value="GDP-MANNOSE MANNOSYL HYDROLASE"/>
    <property type="match status" value="1"/>
</dbReference>
<feature type="domain" description="Nudix hydrolase" evidence="3">
    <location>
        <begin position="1"/>
        <end position="126"/>
    </location>
</feature>
<keyword evidence="2" id="KW-0378">Hydrolase</keyword>
<sequence>MKQRVAAIIIENKKVLMVTGYGSDLFWTPGGTMENGESQEVTLKRELLEELGVKLISMKPYLDYEPPKGETTYVSRSYSYLVNYEGKLKLNNEITEMIWYSKENFLNQNPRLVKAIETKLIPKLIEDNLI</sequence>
<dbReference type="PANTHER" id="PTHR43046:SF14">
    <property type="entry name" value="MUTT_NUDIX FAMILY PROTEIN"/>
    <property type="match status" value="1"/>
</dbReference>
<evidence type="ECO:0000256" key="2">
    <source>
        <dbReference type="ARBA" id="ARBA00022801"/>
    </source>
</evidence>
<comment type="cofactor">
    <cofactor evidence="1">
        <name>Mg(2+)</name>
        <dbReference type="ChEBI" id="CHEBI:18420"/>
    </cofactor>
</comment>
<dbReference type="Pfam" id="PF00293">
    <property type="entry name" value="NUDIX"/>
    <property type="match status" value="1"/>
</dbReference>
<gene>
    <name evidence="4" type="ORF">UU65_C0003G0131</name>
</gene>
<reference evidence="4 5" key="1">
    <citation type="journal article" date="2015" name="Nature">
        <title>rRNA introns, odd ribosomes, and small enigmatic genomes across a large radiation of phyla.</title>
        <authorList>
            <person name="Brown C.T."/>
            <person name="Hug L.A."/>
            <person name="Thomas B.C."/>
            <person name="Sharon I."/>
            <person name="Castelle C.J."/>
            <person name="Singh A."/>
            <person name="Wilkins M.J."/>
            <person name="Williams K.H."/>
            <person name="Banfield J.F."/>
        </authorList>
    </citation>
    <scope>NUCLEOTIDE SEQUENCE [LARGE SCALE GENOMIC DNA]</scope>
</reference>
<dbReference type="EMBL" id="LCBL01000003">
    <property type="protein sequence ID" value="KKS09076.1"/>
    <property type="molecule type" value="Genomic_DNA"/>
</dbReference>
<name>A0A0G0YHN4_UNCC2</name>